<gene>
    <name evidence="19" type="ORF">SSS_4759</name>
</gene>
<evidence type="ECO:0000256" key="8">
    <source>
        <dbReference type="ARBA" id="ARBA00022692"/>
    </source>
</evidence>
<feature type="transmembrane region" description="Helical" evidence="17">
    <location>
        <begin position="415"/>
        <end position="432"/>
    </location>
</feature>
<accession>A0A834VCA8</accession>
<feature type="repeat" description="TPR" evidence="16">
    <location>
        <begin position="694"/>
        <end position="727"/>
    </location>
</feature>
<evidence type="ECO:0000256" key="1">
    <source>
        <dbReference type="ARBA" id="ARBA00003582"/>
    </source>
</evidence>
<evidence type="ECO:0000313" key="20">
    <source>
        <dbReference type="EnsemblMetazoa" id="KAF7490079.1"/>
    </source>
</evidence>
<dbReference type="InterPro" id="IPR019734">
    <property type="entry name" value="TPR_rpt"/>
</dbReference>
<feature type="transmembrane region" description="Helical" evidence="17">
    <location>
        <begin position="265"/>
        <end position="287"/>
    </location>
</feature>
<dbReference type="GO" id="GO:0030968">
    <property type="term" value="P:endoplasmic reticulum unfolded protein response"/>
    <property type="evidence" value="ECO:0007669"/>
    <property type="project" value="TreeGrafter"/>
</dbReference>
<dbReference type="GO" id="GO:0004169">
    <property type="term" value="F:dolichyl-phosphate-mannose-protein mannosyltransferase activity"/>
    <property type="evidence" value="ECO:0007669"/>
    <property type="project" value="UniProtKB-EC"/>
</dbReference>
<comment type="catalytic activity">
    <reaction evidence="15">
        <text>a di-trans,poly-cis-dolichyl beta-D-mannosyl phosphate + L-seryl-[protein] = 3-O-(alpha-D-mannosyl)-L-seryl-[protein] + a di-trans,poly-cis-dolichyl phosphate + H(+)</text>
        <dbReference type="Rhea" id="RHEA:17377"/>
        <dbReference type="Rhea" id="RHEA-COMP:9863"/>
        <dbReference type="Rhea" id="RHEA-COMP:13546"/>
        <dbReference type="Rhea" id="RHEA-COMP:19498"/>
        <dbReference type="Rhea" id="RHEA-COMP:19501"/>
        <dbReference type="ChEBI" id="CHEBI:15378"/>
        <dbReference type="ChEBI" id="CHEBI:29999"/>
        <dbReference type="ChEBI" id="CHEBI:57683"/>
        <dbReference type="ChEBI" id="CHEBI:58211"/>
        <dbReference type="ChEBI" id="CHEBI:137321"/>
        <dbReference type="EC" id="2.4.1.109"/>
    </reaction>
</comment>
<dbReference type="EC" id="2.4.1.109" evidence="6"/>
<keyword evidence="8 17" id="KW-0812">Transmembrane</keyword>
<feature type="transmembrane region" description="Helical" evidence="17">
    <location>
        <begin position="210"/>
        <end position="231"/>
    </location>
</feature>
<dbReference type="EMBL" id="WVUK01000062">
    <property type="protein sequence ID" value="KAF7490079.1"/>
    <property type="molecule type" value="Genomic_DNA"/>
</dbReference>
<dbReference type="Pfam" id="PF13431">
    <property type="entry name" value="TPR_17"/>
    <property type="match status" value="1"/>
</dbReference>
<dbReference type="InterPro" id="IPR011990">
    <property type="entry name" value="TPR-like_helical_dom_sf"/>
</dbReference>
<dbReference type="SMART" id="SM00028">
    <property type="entry name" value="TPR"/>
    <property type="match status" value="7"/>
</dbReference>
<feature type="transmembrane region" description="Helical" evidence="17">
    <location>
        <begin position="312"/>
        <end position="332"/>
    </location>
</feature>
<evidence type="ECO:0000256" key="10">
    <source>
        <dbReference type="ARBA" id="ARBA00022803"/>
    </source>
</evidence>
<dbReference type="Pfam" id="PF13181">
    <property type="entry name" value="TPR_8"/>
    <property type="match status" value="2"/>
</dbReference>
<evidence type="ECO:0000256" key="16">
    <source>
        <dbReference type="PROSITE-ProRule" id="PRU00339"/>
    </source>
</evidence>
<feature type="transmembrane region" description="Helical" evidence="17">
    <location>
        <begin position="386"/>
        <end position="408"/>
    </location>
</feature>
<evidence type="ECO:0000256" key="15">
    <source>
        <dbReference type="ARBA" id="ARBA00045102"/>
    </source>
</evidence>
<sequence length="749" mass="87373">MSHRCRLKCFNIQQLSMFQKDRVDYAIIILLIWITFGASIRNGFIFDDHVAIEKNDDIITDSLADVFNTFRKDFWGDDIKLSSSHKSYRPFTVIAFKLIKQLDRIIFFRENLEPILFHIANLLLYSLICCYLYSTLLLLFRSKIIGPSPLQTRELSLKISILFALHPLHSEAVCSCVGLADILSAGGFFLVVKTFISNIGIFKTNHHRNAFQIGLFIWIHCKIIFFATASMLFKEQGITSLGFLMILLIHMVIKPRKDLFARRQFLLLSFSIYLFITAFLLYFRLWIMEFKLPAFTSHDNPSSFIENSFLRYLNYFYIYSLNAFITICPIWLSFDWSMSCVPLIIDPFRDWRFFITFSLATSLLILILISILIYLRESSQICDYFIIFSSLTFVTFMPSSNIFFPVGFVIAERNLFVPILGYLSIFVISFENLQHQLYNQSFSLSQKILKCIFTSLILIFLLRSLNRTMDWTDELRLYIKDVSVCPANAKIYYNIAKIQADIGEKEESILNYRKAISLNENYTNALNNLANILREDPQYQLEALNLLQRACLLDEKFAVGWLNLATLELSLNMFNESEYHYLKSIDLRPTNPNGYFNLANLYLKSGRFIEAEINFKKAIEVDEKFTKAWHNLILLKQNLNQIPEAVEIIYKAFKSLPEDDGIHFHMANILAKKKEFSKAEFHFMEAIRLNSNNALYHNNLAVLYHLEGRYSKAIEFYRKTLYLNPIHTAARKNLDILLNKIVESKSQTA</sequence>
<evidence type="ECO:0000259" key="18">
    <source>
        <dbReference type="Pfam" id="PF08409"/>
    </source>
</evidence>
<dbReference type="GO" id="GO:0016020">
    <property type="term" value="C:membrane"/>
    <property type="evidence" value="ECO:0007669"/>
    <property type="project" value="UniProtKB-SubCell"/>
</dbReference>
<feature type="repeat" description="TPR" evidence="16">
    <location>
        <begin position="489"/>
        <end position="522"/>
    </location>
</feature>
<proteinExistence type="inferred from homology"/>
<name>A0A834VCA8_SARSC</name>
<comment type="pathway">
    <text evidence="4">Protein modification; protein glycosylation.</text>
</comment>
<feature type="transmembrane region" description="Helical" evidence="17">
    <location>
        <begin position="115"/>
        <end position="140"/>
    </location>
</feature>
<keyword evidence="21" id="KW-1185">Reference proteome</keyword>
<comment type="function">
    <text evidence="1">Transfers mannosyl residues to the hydroxyl group of serine or threonine residues.</text>
</comment>
<dbReference type="Gene3D" id="1.25.40.10">
    <property type="entry name" value="Tetratricopeptide repeat domain"/>
    <property type="match status" value="3"/>
</dbReference>
<dbReference type="PANTHER" id="PTHR44227">
    <property type="match status" value="1"/>
</dbReference>
<feature type="transmembrane region" description="Helical" evidence="17">
    <location>
        <begin position="353"/>
        <end position="374"/>
    </location>
</feature>
<dbReference type="PANTHER" id="PTHR44227:SF3">
    <property type="entry name" value="PROTEIN O-MANNOSYL-TRANSFERASE TMTC4"/>
    <property type="match status" value="1"/>
</dbReference>
<reference evidence="19" key="2">
    <citation type="submission" date="2020-01" db="EMBL/GenBank/DDBJ databases">
        <authorList>
            <person name="Korhonen P.K.K."/>
            <person name="Guangxu M.G."/>
            <person name="Wang T.W."/>
            <person name="Stroehlein A.J.S."/>
            <person name="Young N.D."/>
            <person name="Ang C.-S.A."/>
            <person name="Fernando D.W.F."/>
            <person name="Lu H.L."/>
            <person name="Taylor S.T."/>
            <person name="Ehtesham M.E.M."/>
            <person name="Najaraj S.H.N."/>
            <person name="Harsha G.H.G."/>
            <person name="Madugundu A.M."/>
            <person name="Renuse S.R."/>
            <person name="Holt D.H."/>
            <person name="Pandey A.P."/>
            <person name="Papenfuss A.P."/>
            <person name="Gasser R.B.G."/>
            <person name="Fischer K.F."/>
        </authorList>
    </citation>
    <scope>NUCLEOTIDE SEQUENCE</scope>
    <source>
        <strain evidence="19">SSS_KF_BRIS2020</strain>
    </source>
</reference>
<feature type="domain" description="DUF1736" evidence="18">
    <location>
        <begin position="290"/>
        <end position="363"/>
    </location>
</feature>
<evidence type="ECO:0000256" key="17">
    <source>
        <dbReference type="SAM" id="Phobius"/>
    </source>
</evidence>
<evidence type="ECO:0000256" key="9">
    <source>
        <dbReference type="ARBA" id="ARBA00022737"/>
    </source>
</evidence>
<dbReference type="OrthoDB" id="19588at2759"/>
<keyword evidence="10 16" id="KW-0802">TPR repeat</keyword>
<keyword evidence="12 17" id="KW-1133">Transmembrane helix</keyword>
<keyword evidence="13 17" id="KW-0472">Membrane</keyword>
<reference evidence="21" key="1">
    <citation type="journal article" date="2020" name="PLoS Negl. Trop. Dis.">
        <title>High-quality nuclear genome for Sarcoptes scabiei-A critical resource for a neglected parasite.</title>
        <authorList>
            <person name="Korhonen P.K."/>
            <person name="Gasser R.B."/>
            <person name="Ma G."/>
            <person name="Wang T."/>
            <person name="Stroehlein A.J."/>
            <person name="Young N.D."/>
            <person name="Ang C.S."/>
            <person name="Fernando D.D."/>
            <person name="Lu H.C."/>
            <person name="Taylor S."/>
            <person name="Reynolds S.L."/>
            <person name="Mofiz E."/>
            <person name="Najaraj S.H."/>
            <person name="Gowda H."/>
            <person name="Madugundu A."/>
            <person name="Renuse S."/>
            <person name="Holt D."/>
            <person name="Pandey A."/>
            <person name="Papenfuss A.T."/>
            <person name="Fischer K."/>
        </authorList>
    </citation>
    <scope>NUCLEOTIDE SEQUENCE [LARGE SCALE GENOMIC DNA]</scope>
</reference>
<keyword evidence="11" id="KW-0256">Endoplasmic reticulum</keyword>
<evidence type="ECO:0000256" key="11">
    <source>
        <dbReference type="ARBA" id="ARBA00022824"/>
    </source>
</evidence>
<evidence type="ECO:0000256" key="6">
    <source>
        <dbReference type="ARBA" id="ARBA00012839"/>
    </source>
</evidence>
<dbReference type="InterPro" id="IPR052346">
    <property type="entry name" value="O-mannosyl-transferase_TMTC"/>
</dbReference>
<evidence type="ECO:0000256" key="5">
    <source>
        <dbReference type="ARBA" id="ARBA00007882"/>
    </source>
</evidence>
<keyword evidence="7" id="KW-0808">Transferase</keyword>
<dbReference type="Pfam" id="PF00515">
    <property type="entry name" value="TPR_1"/>
    <property type="match status" value="1"/>
</dbReference>
<comment type="similarity">
    <text evidence="5">Belongs to the TMTC family.</text>
</comment>
<feature type="transmembrane region" description="Helical" evidence="17">
    <location>
        <begin position="237"/>
        <end position="253"/>
    </location>
</feature>
<dbReference type="Proteomes" id="UP000070412">
    <property type="component" value="Unassembled WGS sequence"/>
</dbReference>
<comment type="catalytic activity">
    <reaction evidence="14">
        <text>a di-trans,poly-cis-dolichyl beta-D-mannosyl phosphate + L-threonyl-[protein] = 3-O-(alpha-D-mannosyl)-L-threonyl-[protein] + a di-trans,poly-cis-dolichyl phosphate + H(+)</text>
        <dbReference type="Rhea" id="RHEA:53396"/>
        <dbReference type="Rhea" id="RHEA-COMP:11060"/>
        <dbReference type="Rhea" id="RHEA-COMP:13547"/>
        <dbReference type="Rhea" id="RHEA-COMP:19498"/>
        <dbReference type="Rhea" id="RHEA-COMP:19501"/>
        <dbReference type="ChEBI" id="CHEBI:15378"/>
        <dbReference type="ChEBI" id="CHEBI:30013"/>
        <dbReference type="ChEBI" id="CHEBI:57683"/>
        <dbReference type="ChEBI" id="CHEBI:58211"/>
        <dbReference type="ChEBI" id="CHEBI:137323"/>
        <dbReference type="EC" id="2.4.1.109"/>
    </reaction>
</comment>
<reference evidence="20" key="3">
    <citation type="submission" date="2022-06" db="UniProtKB">
        <authorList>
            <consortium name="EnsemblMetazoa"/>
        </authorList>
    </citation>
    <scope>IDENTIFICATION</scope>
</reference>
<dbReference type="SUPFAM" id="SSF48452">
    <property type="entry name" value="TPR-like"/>
    <property type="match status" value="1"/>
</dbReference>
<dbReference type="UniPathway" id="UPA00378"/>
<dbReference type="EnsemblMetazoa" id="SSS_4759s_mrna">
    <property type="protein sequence ID" value="KAF7490079.1"/>
    <property type="gene ID" value="SSS_4759"/>
</dbReference>
<dbReference type="Pfam" id="PF08409">
    <property type="entry name" value="TMTC_DUF1736"/>
    <property type="match status" value="1"/>
</dbReference>
<dbReference type="InterPro" id="IPR013618">
    <property type="entry name" value="TMTC_DUF1736"/>
</dbReference>
<dbReference type="GO" id="GO:0005783">
    <property type="term" value="C:endoplasmic reticulum"/>
    <property type="evidence" value="ECO:0007669"/>
    <property type="project" value="UniProtKB-SubCell"/>
</dbReference>
<evidence type="ECO:0000256" key="3">
    <source>
        <dbReference type="ARBA" id="ARBA00004240"/>
    </source>
</evidence>
<feature type="transmembrane region" description="Helical" evidence="17">
    <location>
        <begin position="444"/>
        <end position="462"/>
    </location>
</feature>
<dbReference type="PROSITE" id="PS50005">
    <property type="entry name" value="TPR"/>
    <property type="match status" value="3"/>
</dbReference>
<evidence type="ECO:0000256" key="13">
    <source>
        <dbReference type="ARBA" id="ARBA00023136"/>
    </source>
</evidence>
<feature type="repeat" description="TPR" evidence="16">
    <location>
        <begin position="592"/>
        <end position="625"/>
    </location>
</feature>
<keyword evidence="9" id="KW-0677">Repeat</keyword>
<protein>
    <recommendedName>
        <fullName evidence="6">dolichyl-phosphate-mannose--protein mannosyltransferase</fullName>
        <ecNumber evidence="6">2.4.1.109</ecNumber>
    </recommendedName>
</protein>
<evidence type="ECO:0000256" key="14">
    <source>
        <dbReference type="ARBA" id="ARBA00045085"/>
    </source>
</evidence>
<feature type="transmembrane region" description="Helical" evidence="17">
    <location>
        <begin position="23"/>
        <end position="40"/>
    </location>
</feature>
<dbReference type="PROSITE" id="PS50293">
    <property type="entry name" value="TPR_REGION"/>
    <property type="match status" value="1"/>
</dbReference>
<dbReference type="AlphaFoldDB" id="A0A834VCA8"/>
<evidence type="ECO:0000256" key="2">
    <source>
        <dbReference type="ARBA" id="ARBA00004141"/>
    </source>
</evidence>
<evidence type="ECO:0000313" key="19">
    <source>
        <dbReference type="EMBL" id="KAF7490079.1"/>
    </source>
</evidence>
<evidence type="ECO:0000256" key="7">
    <source>
        <dbReference type="ARBA" id="ARBA00022679"/>
    </source>
</evidence>
<evidence type="ECO:0000256" key="4">
    <source>
        <dbReference type="ARBA" id="ARBA00004922"/>
    </source>
</evidence>
<comment type="subcellular location">
    <subcellularLocation>
        <location evidence="3">Endoplasmic reticulum</location>
    </subcellularLocation>
    <subcellularLocation>
        <location evidence="2">Membrane</location>
        <topology evidence="2">Multi-pass membrane protein</topology>
    </subcellularLocation>
</comment>
<evidence type="ECO:0000256" key="12">
    <source>
        <dbReference type="ARBA" id="ARBA00022989"/>
    </source>
</evidence>
<organism evidence="19">
    <name type="scientific">Sarcoptes scabiei</name>
    <name type="common">Itch mite</name>
    <name type="synonym">Acarus scabiei</name>
    <dbReference type="NCBI Taxonomy" id="52283"/>
    <lineage>
        <taxon>Eukaryota</taxon>
        <taxon>Metazoa</taxon>
        <taxon>Ecdysozoa</taxon>
        <taxon>Arthropoda</taxon>
        <taxon>Chelicerata</taxon>
        <taxon>Arachnida</taxon>
        <taxon>Acari</taxon>
        <taxon>Acariformes</taxon>
        <taxon>Sarcoptiformes</taxon>
        <taxon>Astigmata</taxon>
        <taxon>Psoroptidia</taxon>
        <taxon>Sarcoptoidea</taxon>
        <taxon>Sarcoptidae</taxon>
        <taxon>Sarcoptinae</taxon>
        <taxon>Sarcoptes</taxon>
    </lineage>
</organism>
<evidence type="ECO:0000313" key="21">
    <source>
        <dbReference type="Proteomes" id="UP000070412"/>
    </source>
</evidence>